<keyword evidence="7 13" id="KW-0418">Kinase</keyword>
<dbReference type="EC" id="2.7.13.3" evidence="3"/>
<evidence type="ECO:0000256" key="2">
    <source>
        <dbReference type="ARBA" id="ARBA00004370"/>
    </source>
</evidence>
<sequence length="918" mass="96861">MKHLKTPSRRGKKNTKLLGRLGIRGKLNLLLLLPLAAVLLVATPFVVVQANSAASAGSTADSARYTREVGGLVWELQRERLLTAAYLASPRSDSQAMERQQRKVDDTVSQVRSSLGDDLTEELASALVRVGSLNELRQGALARGVSVDSVARTYHAVVEAVIDSLRLVPQLTSDAEGTRQLTALEALLLSNEYGELEGMALIATAVNRTTGQIVLEDATQQAKMFTERFVQQADLEHAGLVVQVAEGPSALAVEALSAKMPTDSRNTTAVESFANEALNTVGAQSGLRRTVQDRVTSQITDAATARADSAQSVAWLVGGGAAALFALVAALTVVVSRSIANPLKKLTEAATDVAQLAESELVRVSDTEVVEQQVPRLTEINVTSSDEIGQLAVAFNQVQSTAARLVERQAVTRHNVSLMFANVAQRTQNLVGRQLALVDELERNEQDSRLLERLYQLDHLSTRLRRNADNLLVVSGTRTDAGLGGPSLLANAMRSALAEIEDYQRVRLGDMPEVTLPSSLGSDLILVFAELMENATSFSPPDSFVEVSTTFTNEGACVVSIVDHGIGMKPAQLLEENRRLVDRERLDVAPTSVLGLFVVGRLARRHSLGVDLIPTHGGGITARLAIPPALFSRPMPAVPPPAARPVAQPQAPVQAQAQAQPRVQMPGMPEMRIPPAQHNAGFSWFPDDLAAVASSDAPITETPAPAPPAPTPPPVQEPAPAQAAAAPEVASESRAGLKRRVAGAQLPGGASIPPPNKLGVPAAVTPRPVAPPPPPAAPPKHDAAAARAAMDGFQSAFAKASATPPPPLPDAPPAVQQPQAQQPAPKPAQPVTTSVSGSLPAPLSRDGLTRRVPGANLAPGLRNTKSSSPPLLRSAPKKYKARDPEAERASLDAFATGLARALVPEEAVDTDPMKESRA</sequence>
<feature type="compositionally biased region" description="Pro residues" evidence="10">
    <location>
        <begin position="704"/>
        <end position="717"/>
    </location>
</feature>
<dbReference type="Pfam" id="PF08376">
    <property type="entry name" value="NIT"/>
    <property type="match status" value="1"/>
</dbReference>
<evidence type="ECO:0000256" key="4">
    <source>
        <dbReference type="ARBA" id="ARBA00022553"/>
    </source>
</evidence>
<feature type="region of interest" description="Disordered" evidence="10">
    <location>
        <begin position="698"/>
        <end position="890"/>
    </location>
</feature>
<protein>
    <recommendedName>
        <fullName evidence="3">histidine kinase</fullName>
        <ecNumber evidence="3">2.7.13.3</ecNumber>
    </recommendedName>
</protein>
<feature type="compositionally biased region" description="Basic and acidic residues" evidence="10">
    <location>
        <begin position="881"/>
        <end position="890"/>
    </location>
</feature>
<dbReference type="GO" id="GO:0016301">
    <property type="term" value="F:kinase activity"/>
    <property type="evidence" value="ECO:0007669"/>
    <property type="project" value="UniProtKB-KW"/>
</dbReference>
<comment type="catalytic activity">
    <reaction evidence="1">
        <text>ATP + protein L-histidine = ADP + protein N-phospho-L-histidine.</text>
        <dbReference type="EC" id="2.7.13.3"/>
    </reaction>
</comment>
<dbReference type="Pfam" id="PF02518">
    <property type="entry name" value="HATPase_c"/>
    <property type="match status" value="1"/>
</dbReference>
<dbReference type="SMART" id="SM00304">
    <property type="entry name" value="HAMP"/>
    <property type="match status" value="1"/>
</dbReference>
<keyword evidence="4" id="KW-0597">Phosphoprotein</keyword>
<evidence type="ECO:0000313" key="13">
    <source>
        <dbReference type="EMBL" id="MBP2319997.1"/>
    </source>
</evidence>
<dbReference type="Proteomes" id="UP001519332">
    <property type="component" value="Unassembled WGS sequence"/>
</dbReference>
<evidence type="ECO:0000256" key="10">
    <source>
        <dbReference type="SAM" id="MobiDB-lite"/>
    </source>
</evidence>
<keyword evidence="11" id="KW-0472">Membrane</keyword>
<dbReference type="InterPro" id="IPR036890">
    <property type="entry name" value="HATPase_C_sf"/>
</dbReference>
<evidence type="ECO:0000256" key="5">
    <source>
        <dbReference type="ARBA" id="ARBA00022679"/>
    </source>
</evidence>
<dbReference type="InterPro" id="IPR003594">
    <property type="entry name" value="HATPase_dom"/>
</dbReference>
<reference evidence="13 14" key="1">
    <citation type="submission" date="2021-03" db="EMBL/GenBank/DDBJ databases">
        <title>Sequencing the genomes of 1000 actinobacteria strains.</title>
        <authorList>
            <person name="Klenk H.-P."/>
        </authorList>
    </citation>
    <scope>NUCLEOTIDE SEQUENCE [LARGE SCALE GENOMIC DNA]</scope>
    <source>
        <strain evidence="13 14">DSM 46670</strain>
    </source>
</reference>
<evidence type="ECO:0000256" key="9">
    <source>
        <dbReference type="ARBA" id="ARBA00023012"/>
    </source>
</evidence>
<dbReference type="EMBL" id="JAGINW010000001">
    <property type="protein sequence ID" value="MBP2319997.1"/>
    <property type="molecule type" value="Genomic_DNA"/>
</dbReference>
<keyword evidence="5" id="KW-0808">Transferase</keyword>
<evidence type="ECO:0000313" key="14">
    <source>
        <dbReference type="Proteomes" id="UP001519332"/>
    </source>
</evidence>
<dbReference type="PROSITE" id="PS50885">
    <property type="entry name" value="HAMP"/>
    <property type="match status" value="1"/>
</dbReference>
<feature type="compositionally biased region" description="Low complexity" evidence="10">
    <location>
        <begin position="718"/>
        <end position="730"/>
    </location>
</feature>
<evidence type="ECO:0000256" key="1">
    <source>
        <dbReference type="ARBA" id="ARBA00000085"/>
    </source>
</evidence>
<feature type="transmembrane region" description="Helical" evidence="11">
    <location>
        <begin position="313"/>
        <end position="335"/>
    </location>
</feature>
<evidence type="ECO:0000256" key="7">
    <source>
        <dbReference type="ARBA" id="ARBA00022777"/>
    </source>
</evidence>
<dbReference type="InterPro" id="IPR003660">
    <property type="entry name" value="HAMP_dom"/>
</dbReference>
<keyword evidence="9" id="KW-0902">Two-component regulatory system</keyword>
<keyword evidence="14" id="KW-1185">Reference proteome</keyword>
<dbReference type="Gene3D" id="6.10.340.10">
    <property type="match status" value="1"/>
</dbReference>
<proteinExistence type="predicted"/>
<dbReference type="InterPro" id="IPR050428">
    <property type="entry name" value="TCS_sensor_his_kinase"/>
</dbReference>
<organism evidence="13 14">
    <name type="scientific">Kibdelosporangium banguiense</name>
    <dbReference type="NCBI Taxonomy" id="1365924"/>
    <lineage>
        <taxon>Bacteria</taxon>
        <taxon>Bacillati</taxon>
        <taxon>Actinomycetota</taxon>
        <taxon>Actinomycetes</taxon>
        <taxon>Pseudonocardiales</taxon>
        <taxon>Pseudonocardiaceae</taxon>
        <taxon>Kibdelosporangium</taxon>
    </lineage>
</organism>
<keyword evidence="8 11" id="KW-1133">Transmembrane helix</keyword>
<name>A0ABS4T6E7_9PSEU</name>
<feature type="compositionally biased region" description="Low complexity" evidence="10">
    <location>
        <begin position="813"/>
        <end position="823"/>
    </location>
</feature>
<evidence type="ECO:0000256" key="11">
    <source>
        <dbReference type="SAM" id="Phobius"/>
    </source>
</evidence>
<feature type="domain" description="HAMP" evidence="12">
    <location>
        <begin position="337"/>
        <end position="407"/>
    </location>
</feature>
<evidence type="ECO:0000256" key="6">
    <source>
        <dbReference type="ARBA" id="ARBA00022692"/>
    </source>
</evidence>
<dbReference type="Pfam" id="PF00672">
    <property type="entry name" value="HAMP"/>
    <property type="match status" value="1"/>
</dbReference>
<comment type="subcellular location">
    <subcellularLocation>
        <location evidence="2">Membrane</location>
    </subcellularLocation>
</comment>
<evidence type="ECO:0000256" key="8">
    <source>
        <dbReference type="ARBA" id="ARBA00022989"/>
    </source>
</evidence>
<dbReference type="SUPFAM" id="SSF55874">
    <property type="entry name" value="ATPase domain of HSP90 chaperone/DNA topoisomerase II/histidine kinase"/>
    <property type="match status" value="1"/>
</dbReference>
<keyword evidence="6 11" id="KW-0812">Transmembrane</keyword>
<evidence type="ECO:0000259" key="12">
    <source>
        <dbReference type="PROSITE" id="PS50885"/>
    </source>
</evidence>
<comment type="caution">
    <text evidence="13">The sequence shown here is derived from an EMBL/GenBank/DDBJ whole genome shotgun (WGS) entry which is preliminary data.</text>
</comment>
<feature type="compositionally biased region" description="Pro residues" evidence="10">
    <location>
        <begin position="803"/>
        <end position="812"/>
    </location>
</feature>
<dbReference type="PANTHER" id="PTHR45436">
    <property type="entry name" value="SENSOR HISTIDINE KINASE YKOH"/>
    <property type="match status" value="1"/>
</dbReference>
<dbReference type="Gene3D" id="3.30.565.10">
    <property type="entry name" value="Histidine kinase-like ATPase, C-terminal domain"/>
    <property type="match status" value="1"/>
</dbReference>
<gene>
    <name evidence="13" type="ORF">JOF56_000382</name>
</gene>
<feature type="compositionally biased region" description="Pro residues" evidence="10">
    <location>
        <begin position="768"/>
        <end position="778"/>
    </location>
</feature>
<dbReference type="CDD" id="cd06225">
    <property type="entry name" value="HAMP"/>
    <property type="match status" value="1"/>
</dbReference>
<dbReference type="PANTHER" id="PTHR45436:SF5">
    <property type="entry name" value="SENSOR HISTIDINE KINASE TRCS"/>
    <property type="match status" value="1"/>
</dbReference>
<accession>A0ABS4T6E7</accession>
<dbReference type="RefSeq" id="WP_209633749.1">
    <property type="nucleotide sequence ID" value="NZ_JAGINW010000001.1"/>
</dbReference>
<evidence type="ECO:0000256" key="3">
    <source>
        <dbReference type="ARBA" id="ARBA00012438"/>
    </source>
</evidence>
<dbReference type="InterPro" id="IPR013587">
    <property type="entry name" value="Nitrate/nitrite_sensing"/>
</dbReference>